<dbReference type="InterPro" id="IPR000387">
    <property type="entry name" value="Tyr_Pase_dom"/>
</dbReference>
<dbReference type="GO" id="GO:0004484">
    <property type="term" value="F:mRNA guanylyltransferase activity"/>
    <property type="evidence" value="ECO:0007669"/>
    <property type="project" value="TreeGrafter"/>
</dbReference>
<dbReference type="PROSITE" id="PS50056">
    <property type="entry name" value="TYR_PHOSPHATASE_2"/>
    <property type="match status" value="1"/>
</dbReference>
<dbReference type="PROSITE" id="PS00383">
    <property type="entry name" value="TYR_PHOSPHATASE_1"/>
    <property type="match status" value="1"/>
</dbReference>
<evidence type="ECO:0000313" key="5">
    <source>
        <dbReference type="EMBL" id="CRZ10289.1"/>
    </source>
</evidence>
<dbReference type="InterPro" id="IPR000340">
    <property type="entry name" value="Dual-sp_phosphatase_cat-dom"/>
</dbReference>
<evidence type="ECO:0000259" key="3">
    <source>
        <dbReference type="PROSITE" id="PS50054"/>
    </source>
</evidence>
<evidence type="ECO:0000256" key="2">
    <source>
        <dbReference type="ARBA" id="ARBA00022912"/>
    </source>
</evidence>
<dbReference type="GO" id="GO:0004721">
    <property type="term" value="F:phosphoprotein phosphatase activity"/>
    <property type="evidence" value="ECO:0007669"/>
    <property type="project" value="UniProtKB-KW"/>
</dbReference>
<keyword evidence="2" id="KW-0904">Protein phosphatase</keyword>
<accession>A0A0H5RNJ0</accession>
<dbReference type="Pfam" id="PF00782">
    <property type="entry name" value="DSPc"/>
    <property type="match status" value="1"/>
</dbReference>
<dbReference type="GO" id="GO:0006370">
    <property type="term" value="P:7-methylguanosine mRNA capping"/>
    <property type="evidence" value="ECO:0007669"/>
    <property type="project" value="TreeGrafter"/>
</dbReference>
<dbReference type="InterPro" id="IPR051029">
    <property type="entry name" value="mRNA_Capping_Enz/RNA_Phosphat"/>
</dbReference>
<dbReference type="InterPro" id="IPR029021">
    <property type="entry name" value="Prot-tyrosine_phosphatase-like"/>
</dbReference>
<organism evidence="5">
    <name type="scientific">Spongospora subterranea</name>
    <dbReference type="NCBI Taxonomy" id="70186"/>
    <lineage>
        <taxon>Eukaryota</taxon>
        <taxon>Sar</taxon>
        <taxon>Rhizaria</taxon>
        <taxon>Endomyxa</taxon>
        <taxon>Phytomyxea</taxon>
        <taxon>Plasmodiophorida</taxon>
        <taxon>Plasmodiophoridae</taxon>
        <taxon>Spongospora</taxon>
    </lineage>
</organism>
<evidence type="ECO:0000259" key="4">
    <source>
        <dbReference type="PROSITE" id="PS50056"/>
    </source>
</evidence>
<dbReference type="InterPro" id="IPR020422">
    <property type="entry name" value="TYR_PHOSPHATASE_DUAL_dom"/>
</dbReference>
<dbReference type="PROSITE" id="PS50054">
    <property type="entry name" value="TYR_PHOSPHATASE_DUAL"/>
    <property type="match status" value="1"/>
</dbReference>
<dbReference type="Gene3D" id="3.90.190.10">
    <property type="entry name" value="Protein tyrosine phosphatase superfamily"/>
    <property type="match status" value="1"/>
</dbReference>
<protein>
    <submittedName>
        <fullName evidence="5">Uncharacterized protein</fullName>
    </submittedName>
</protein>
<dbReference type="PANTHER" id="PTHR10367">
    <property type="entry name" value="MRNA-CAPPING ENZYME"/>
    <property type="match status" value="1"/>
</dbReference>
<feature type="domain" description="Tyrosine-protein phosphatase" evidence="3">
    <location>
        <begin position="16"/>
        <end position="172"/>
    </location>
</feature>
<dbReference type="EMBL" id="HACM01009847">
    <property type="protein sequence ID" value="CRZ10289.1"/>
    <property type="molecule type" value="Transcribed_RNA"/>
</dbReference>
<proteinExistence type="predicted"/>
<reference evidence="5" key="1">
    <citation type="submission" date="2015-04" db="EMBL/GenBank/DDBJ databases">
        <title>The genome sequence of the plant pathogenic Rhizarian Plasmodiophora brassicae reveals insights in its biotrophic life cycle and the origin of chitin synthesis.</title>
        <authorList>
            <person name="Schwelm A."/>
            <person name="Fogelqvist J."/>
            <person name="Knaust A."/>
            <person name="Julke S."/>
            <person name="Lilja T."/>
            <person name="Dhandapani V."/>
            <person name="Bonilla-Rosso G."/>
            <person name="Karlsson M."/>
            <person name="Shevchenko A."/>
            <person name="Choi S.R."/>
            <person name="Kim H.G."/>
            <person name="Park J.Y."/>
            <person name="Lim Y.P."/>
            <person name="Ludwig-Muller J."/>
            <person name="Dixelius C."/>
        </authorList>
    </citation>
    <scope>NUCLEOTIDE SEQUENCE</scope>
    <source>
        <tissue evidence="5">Potato root galls</tissue>
    </source>
</reference>
<dbReference type="SUPFAM" id="SSF52799">
    <property type="entry name" value="(Phosphotyrosine protein) phosphatases II"/>
    <property type="match status" value="1"/>
</dbReference>
<dbReference type="AlphaFoldDB" id="A0A0H5RNJ0"/>
<feature type="domain" description="Tyrosine specific protein phosphatases" evidence="4">
    <location>
        <begin position="93"/>
        <end position="161"/>
    </location>
</feature>
<sequence length="181" mass="20491">MRGVDKNLDKWSQVEDFGTRVSGTCLLPTKALSTVESHGHTVETFLSANPNVSSIIDLSSEVEDYKISDHFPNVRHLKLSFESKVIPSQQHVDKFINLVQDNLPLDQINGLIAVHCHYGFNRTGFLVCCYLCQVHHLTPSDAINRFKLARPPGIKHEHFLAELYRRYSGNVEESKEEDATT</sequence>
<name>A0A0H5RNJ0_9EUKA</name>
<evidence type="ECO:0000256" key="1">
    <source>
        <dbReference type="ARBA" id="ARBA00022801"/>
    </source>
</evidence>
<keyword evidence="1" id="KW-0378">Hydrolase</keyword>
<dbReference type="InterPro" id="IPR016130">
    <property type="entry name" value="Tyr_Pase_AS"/>
</dbReference>
<dbReference type="PANTHER" id="PTHR10367:SF25">
    <property type="entry name" value="DUAL SPECIFICITY PHOSPHATASE CATALYTIC DOMAIN PROTEIN (AFU_ORTHOLOGUE AFUA_1G03540)"/>
    <property type="match status" value="1"/>
</dbReference>